<proteinExistence type="predicted"/>
<sequence length="168" mass="19048">MEREVRSAVRAAFSDLQDSYLRQEFRTIHGRLARADGHFLAIDSRFAAMDARFQTVESSTATKESYTFANEFFSCRHTTSGHLGVDCDAIHDRVTRLEFQQRKNLGVKRSLEGSNSLRKQALRALGSGSKPEQAEAENLSSSSRHTILCWEHRSEVLDNLSISKERVQ</sequence>
<reference evidence="2" key="1">
    <citation type="journal article" date="2010" name="Genome Res.">
        <title>Population genomic sequencing of Coccidioides fungi reveals recent hybridization and transposon control.</title>
        <authorList>
            <person name="Neafsey D.E."/>
            <person name="Barker B.M."/>
            <person name="Sharpton T.J."/>
            <person name="Stajich J.E."/>
            <person name="Park D.J."/>
            <person name="Whiston E."/>
            <person name="Hung C.-Y."/>
            <person name="McMahan C."/>
            <person name="White J."/>
            <person name="Sykes S."/>
            <person name="Heiman D."/>
            <person name="Young S."/>
            <person name="Zeng Q."/>
            <person name="Abouelleil A."/>
            <person name="Aftuck L."/>
            <person name="Bessette D."/>
            <person name="Brown A."/>
            <person name="FitzGerald M."/>
            <person name="Lui A."/>
            <person name="Macdonald J.P."/>
            <person name="Priest M."/>
            <person name="Orbach M.J."/>
            <person name="Galgiani J.N."/>
            <person name="Kirkland T.N."/>
            <person name="Cole G.T."/>
            <person name="Birren B.W."/>
            <person name="Henn M.R."/>
            <person name="Taylor J.W."/>
            <person name="Rounsley S.D."/>
        </authorList>
    </citation>
    <scope>NUCLEOTIDE SEQUENCE [LARGE SCALE GENOMIC DNA]</scope>
    <source>
        <strain evidence="2">RMSCC 2394</strain>
    </source>
</reference>
<evidence type="ECO:0000313" key="1">
    <source>
        <dbReference type="EMBL" id="KMP00379.1"/>
    </source>
</evidence>
<dbReference type="AlphaFoldDB" id="A0A0J6Y012"/>
<protein>
    <submittedName>
        <fullName evidence="1">Uncharacterized protein</fullName>
    </submittedName>
</protein>
<gene>
    <name evidence="1" type="ORF">CIRG_00521</name>
</gene>
<evidence type="ECO:0000313" key="2">
    <source>
        <dbReference type="Proteomes" id="UP000054565"/>
    </source>
</evidence>
<dbReference type="Proteomes" id="UP000054565">
    <property type="component" value="Unassembled WGS sequence"/>
</dbReference>
<name>A0A0J6Y012_COCIT</name>
<dbReference type="EMBL" id="DS028093">
    <property type="protein sequence ID" value="KMP00379.1"/>
    <property type="molecule type" value="Genomic_DNA"/>
</dbReference>
<accession>A0A0J6Y012</accession>
<organism evidence="1 2">
    <name type="scientific">Coccidioides immitis RMSCC 2394</name>
    <dbReference type="NCBI Taxonomy" id="404692"/>
    <lineage>
        <taxon>Eukaryota</taxon>
        <taxon>Fungi</taxon>
        <taxon>Dikarya</taxon>
        <taxon>Ascomycota</taxon>
        <taxon>Pezizomycotina</taxon>
        <taxon>Eurotiomycetes</taxon>
        <taxon>Eurotiomycetidae</taxon>
        <taxon>Onygenales</taxon>
        <taxon>Onygenaceae</taxon>
        <taxon>Coccidioides</taxon>
    </lineage>
</organism>